<dbReference type="GO" id="GO:0005886">
    <property type="term" value="C:plasma membrane"/>
    <property type="evidence" value="ECO:0007669"/>
    <property type="project" value="UniProtKB-SubCell"/>
</dbReference>
<dbReference type="PANTHER" id="PTHR33908">
    <property type="entry name" value="MANNOSYLTRANSFERASE YKCB-RELATED"/>
    <property type="match status" value="1"/>
</dbReference>
<feature type="transmembrane region" description="Helical" evidence="8">
    <location>
        <begin position="295"/>
        <end position="313"/>
    </location>
</feature>
<feature type="transmembrane region" description="Helical" evidence="8">
    <location>
        <begin position="262"/>
        <end position="283"/>
    </location>
</feature>
<feature type="transmembrane region" description="Helical" evidence="8">
    <location>
        <begin position="347"/>
        <end position="369"/>
    </location>
</feature>
<evidence type="ECO:0000256" key="7">
    <source>
        <dbReference type="ARBA" id="ARBA00023136"/>
    </source>
</evidence>
<keyword evidence="4" id="KW-0808">Transferase</keyword>
<organism evidence="9 11">
    <name type="scientific">Ignatzschineria cameli</name>
    <dbReference type="NCBI Taxonomy" id="2182793"/>
    <lineage>
        <taxon>Bacteria</taxon>
        <taxon>Pseudomonadati</taxon>
        <taxon>Pseudomonadota</taxon>
        <taxon>Gammaproteobacteria</taxon>
        <taxon>Cardiobacteriales</taxon>
        <taxon>Ignatzschineriaceae</taxon>
        <taxon>Ignatzschineria</taxon>
    </lineage>
</organism>
<feature type="transmembrane region" description="Helical" evidence="8">
    <location>
        <begin position="213"/>
        <end position="234"/>
    </location>
</feature>
<dbReference type="GO" id="GO:0009103">
    <property type="term" value="P:lipopolysaccharide biosynthetic process"/>
    <property type="evidence" value="ECO:0007669"/>
    <property type="project" value="UniProtKB-ARBA"/>
</dbReference>
<evidence type="ECO:0000256" key="4">
    <source>
        <dbReference type="ARBA" id="ARBA00022679"/>
    </source>
</evidence>
<comment type="subcellular location">
    <subcellularLocation>
        <location evidence="1">Cell membrane</location>
        <topology evidence="1">Multi-pass membrane protein</topology>
    </subcellularLocation>
</comment>
<feature type="transmembrane region" description="Helical" evidence="8">
    <location>
        <begin position="17"/>
        <end position="35"/>
    </location>
</feature>
<dbReference type="OrthoDB" id="9775035at2"/>
<evidence type="ECO:0000256" key="8">
    <source>
        <dbReference type="SAM" id="Phobius"/>
    </source>
</evidence>
<dbReference type="PANTHER" id="PTHR33908:SF11">
    <property type="entry name" value="MEMBRANE PROTEIN"/>
    <property type="match status" value="1"/>
</dbReference>
<name>A0A2U2AKS7_9GAMM</name>
<comment type="caution">
    <text evidence="9">The sequence shown here is derived from an EMBL/GenBank/DDBJ whole genome shotgun (WGS) entry which is preliminary data.</text>
</comment>
<keyword evidence="2" id="KW-1003">Cell membrane</keyword>
<keyword evidence="6 8" id="KW-1133">Transmembrane helix</keyword>
<keyword evidence="7 8" id="KW-0472">Membrane</keyword>
<feature type="transmembrane region" description="Helical" evidence="8">
    <location>
        <begin position="96"/>
        <end position="117"/>
    </location>
</feature>
<keyword evidence="3" id="KW-0328">Glycosyltransferase</keyword>
<evidence type="ECO:0000313" key="9">
    <source>
        <dbReference type="EMBL" id="PWD83683.1"/>
    </source>
</evidence>
<dbReference type="EMBL" id="QEWW01000009">
    <property type="protein sequence ID" value="PWD83683.1"/>
    <property type="molecule type" value="Genomic_DNA"/>
</dbReference>
<evidence type="ECO:0000256" key="5">
    <source>
        <dbReference type="ARBA" id="ARBA00022692"/>
    </source>
</evidence>
<sequence>MQREIIFLRQEFTTRRYAFIWISIWLILIFATWFSRPLIPFQETLFSGVVWEMYQSGDWRYPIINGHYQHTLFPLNYWLALGGWQLFGVSEFTLRLLATLFSLATLFLTAWAAYQLWPDRREVRANAPLVLIGSLVWTLFATANVEYLYFTFYLMLTMNFLIRVWCFDQKVWWVGFVIALTLGLFSSGLIFLLVTAPIIFLAPYWASRSWRQIYLYGILSTVIALLFFLIWAFYSAESLGFSLFDALGLKYLIGALSNTPPFYIYLLNLVVVLFPWLFWLRIYQLFRSAERDESLNFVIIWFLYLIVILGVLSLTSLDALLPLYPAFGLIIARIYRQGVSRKRDVALITLVMVVVGALLIFIPQSYLYWGLPNWVGEVSPFWGAGLILFSITLFFNATNTRIMTLALMSVALTLAINFGVVRVATDFYDLTPAGERVSWYQSKGMKVAHLSDYRGHLHFVGKIQEPIIEIGTMEDFNTLIAEDPQSRIILYLEGRDQLLDEMVEYWQPFRGRYLMIIKAGDFDLWMKTLPEESRPLE</sequence>
<evidence type="ECO:0000256" key="6">
    <source>
        <dbReference type="ARBA" id="ARBA00022989"/>
    </source>
</evidence>
<dbReference type="RefSeq" id="WP_109202112.1">
    <property type="nucleotide sequence ID" value="NZ_QEWS01000010.1"/>
</dbReference>
<evidence type="ECO:0000256" key="2">
    <source>
        <dbReference type="ARBA" id="ARBA00022475"/>
    </source>
</evidence>
<feature type="transmembrane region" description="Helical" evidence="8">
    <location>
        <begin position="172"/>
        <end position="201"/>
    </location>
</feature>
<dbReference type="GO" id="GO:0016763">
    <property type="term" value="F:pentosyltransferase activity"/>
    <property type="evidence" value="ECO:0007669"/>
    <property type="project" value="TreeGrafter"/>
</dbReference>
<evidence type="ECO:0000256" key="1">
    <source>
        <dbReference type="ARBA" id="ARBA00004651"/>
    </source>
</evidence>
<feature type="transmembrane region" description="Helical" evidence="8">
    <location>
        <begin position="405"/>
        <end position="424"/>
    </location>
</feature>
<keyword evidence="5 8" id="KW-0812">Transmembrane</keyword>
<keyword evidence="12" id="KW-1185">Reference proteome</keyword>
<protein>
    <submittedName>
        <fullName evidence="9">Uncharacterized protein</fullName>
    </submittedName>
</protein>
<accession>A0A2U2AKS7</accession>
<dbReference type="Proteomes" id="UP000245059">
    <property type="component" value="Unassembled WGS sequence"/>
</dbReference>
<reference evidence="9" key="1">
    <citation type="journal article" date="2018" name="Genome Announc.">
        <title>Ignatzschineria cameli sp. nov., isolated from necrotic foot tissue of dromedaries (Camelus dromedarius) and associated maggots (Wohlfahrtia species) in Dubai.</title>
        <authorList>
            <person name="Tsang C.C."/>
            <person name="Tang J.Y."/>
            <person name="Fong J.Y."/>
            <person name="Kinne J."/>
            <person name="Lee H.H."/>
            <person name="Joseph M."/>
            <person name="Jose S."/>
            <person name="Schuster R.K."/>
            <person name="Tang Y."/>
            <person name="Sivakumar S."/>
            <person name="Chen J.H."/>
            <person name="Teng J.L."/>
            <person name="Lau S.K."/>
            <person name="Wernery U."/>
            <person name="Woo P.C."/>
        </authorList>
    </citation>
    <scope>NUCLEOTIDE SEQUENCE</scope>
    <source>
        <strain evidence="9">UAE-HKU57</strain>
        <strain evidence="10">UAE-HKU58</strain>
    </source>
</reference>
<feature type="transmembrane region" description="Helical" evidence="8">
    <location>
        <begin position="129"/>
        <end position="152"/>
    </location>
</feature>
<evidence type="ECO:0000313" key="10">
    <source>
        <dbReference type="EMBL" id="PWD90566.1"/>
    </source>
</evidence>
<proteinExistence type="predicted"/>
<dbReference type="InterPro" id="IPR050297">
    <property type="entry name" value="LipidA_mod_glycosyltrf_83"/>
</dbReference>
<reference evidence="11 12" key="2">
    <citation type="submission" date="2018-05" db="EMBL/GenBank/DDBJ databases">
        <title>Ignatzschineria dubaiensis sp. nov., isolated from necrotic foot tissues of dromedaries (Camelus dromedarius) and associated maggots in Dubai, United Arab Emirates.</title>
        <authorList>
            <person name="Tsang C.C."/>
            <person name="Tang J.Y.M."/>
            <person name="Fong J.Y.H."/>
            <person name="Kinne J."/>
            <person name="Lee H.H."/>
            <person name="Joseph M."/>
            <person name="Jose S."/>
            <person name="Schuster R.K."/>
            <person name="Tang Y."/>
            <person name="Sivakumar S."/>
            <person name="Chen J.H.K."/>
            <person name="Teng J.L.L."/>
            <person name="Lau S.K.P."/>
            <person name="Wernery U."/>
            <person name="Woo P.C.Y."/>
        </authorList>
    </citation>
    <scope>NUCLEOTIDE SEQUENCE [LARGE SCALE GENOMIC DNA]</scope>
    <source>
        <strain evidence="11">UAE-HKU57</strain>
        <strain evidence="12">UAE-HKU58</strain>
    </source>
</reference>
<dbReference type="Proteomes" id="UP000245217">
    <property type="component" value="Unassembled WGS sequence"/>
</dbReference>
<evidence type="ECO:0000256" key="3">
    <source>
        <dbReference type="ARBA" id="ARBA00022676"/>
    </source>
</evidence>
<evidence type="ECO:0000313" key="11">
    <source>
        <dbReference type="Proteomes" id="UP000245059"/>
    </source>
</evidence>
<dbReference type="EMBL" id="QEWV01000009">
    <property type="protein sequence ID" value="PWD90566.1"/>
    <property type="molecule type" value="Genomic_DNA"/>
</dbReference>
<feature type="transmembrane region" description="Helical" evidence="8">
    <location>
        <begin position="381"/>
        <end position="398"/>
    </location>
</feature>
<gene>
    <name evidence="9" type="ORF">DC077_09245</name>
    <name evidence="10" type="ORF">DC078_08465</name>
</gene>
<dbReference type="AlphaFoldDB" id="A0A2U2AKS7"/>
<evidence type="ECO:0000313" key="12">
    <source>
        <dbReference type="Proteomes" id="UP000245217"/>
    </source>
</evidence>
<feature type="transmembrane region" description="Helical" evidence="8">
    <location>
        <begin position="319"/>
        <end position="335"/>
    </location>
</feature>